<dbReference type="OrthoDB" id="5291610at2"/>
<comment type="caution">
    <text evidence="1">The sequence shown here is derived from an EMBL/GenBank/DDBJ whole genome shotgun (WGS) entry which is preliminary data.</text>
</comment>
<name>A0A150WHG6_BDEBC</name>
<sequence length="219" mass="25546">MSTREIFKKLTEELASFLEKEGVVVRPYSDPQMFYFRKMSDEQQRETISGLKHFLSAVKRVLLQGKSLKDAEFFVKTALNYFGVEPHPEFQLRAYDIDVVVEFYSLKGLQLFRTFNYFELTSYTLEDIYCRPWHDLYERPEDFSENMFGQIEKMVSEGNAKESLLFGSHTIKERLSLERLEIFCDGMHVAPLVRGGKIVAISSLVACRPLERADRQVVI</sequence>
<gene>
    <name evidence="1" type="ORF">AZI86_15145</name>
</gene>
<dbReference type="RefSeq" id="WP_061836130.1">
    <property type="nucleotide sequence ID" value="NZ_LUKE01000004.1"/>
</dbReference>
<reference evidence="1 2" key="1">
    <citation type="submission" date="2016-03" db="EMBL/GenBank/DDBJ databases">
        <authorList>
            <person name="Ploux O."/>
        </authorList>
    </citation>
    <scope>NUCLEOTIDE SEQUENCE [LARGE SCALE GENOMIC DNA]</scope>
    <source>
        <strain evidence="1 2">R0</strain>
    </source>
</reference>
<dbReference type="AlphaFoldDB" id="A0A150WHG6"/>
<dbReference type="Proteomes" id="UP000075320">
    <property type="component" value="Unassembled WGS sequence"/>
</dbReference>
<proteinExistence type="predicted"/>
<evidence type="ECO:0000313" key="1">
    <source>
        <dbReference type="EMBL" id="KYG63054.1"/>
    </source>
</evidence>
<keyword evidence="2" id="KW-1185">Reference proteome</keyword>
<organism evidence="1 2">
    <name type="scientific">Bdellovibrio bacteriovorus</name>
    <dbReference type="NCBI Taxonomy" id="959"/>
    <lineage>
        <taxon>Bacteria</taxon>
        <taxon>Pseudomonadati</taxon>
        <taxon>Bdellovibrionota</taxon>
        <taxon>Bdellovibrionia</taxon>
        <taxon>Bdellovibrionales</taxon>
        <taxon>Pseudobdellovibrionaceae</taxon>
        <taxon>Bdellovibrio</taxon>
    </lineage>
</organism>
<evidence type="ECO:0000313" key="2">
    <source>
        <dbReference type="Proteomes" id="UP000075320"/>
    </source>
</evidence>
<accession>A0A150WHG6</accession>
<dbReference type="EMBL" id="LUKE01000004">
    <property type="protein sequence ID" value="KYG63054.1"/>
    <property type="molecule type" value="Genomic_DNA"/>
</dbReference>
<protein>
    <submittedName>
        <fullName evidence="1">Uncharacterized protein</fullName>
    </submittedName>
</protein>